<gene>
    <name evidence="2" type="ORF">SISNIDRAFT_289470</name>
</gene>
<evidence type="ECO:0000313" key="3">
    <source>
        <dbReference type="Proteomes" id="UP000076722"/>
    </source>
</evidence>
<keyword evidence="3" id="KW-1185">Reference proteome</keyword>
<evidence type="ECO:0000256" key="1">
    <source>
        <dbReference type="SAM" id="MobiDB-lite"/>
    </source>
</evidence>
<dbReference type="AlphaFoldDB" id="A0A164YHT2"/>
<reference evidence="2 3" key="1">
    <citation type="journal article" date="2016" name="Mol. Biol. Evol.">
        <title>Comparative Genomics of Early-Diverging Mushroom-Forming Fungi Provides Insights into the Origins of Lignocellulose Decay Capabilities.</title>
        <authorList>
            <person name="Nagy L.G."/>
            <person name="Riley R."/>
            <person name="Tritt A."/>
            <person name="Adam C."/>
            <person name="Daum C."/>
            <person name="Floudas D."/>
            <person name="Sun H."/>
            <person name="Yadav J.S."/>
            <person name="Pangilinan J."/>
            <person name="Larsson K.H."/>
            <person name="Matsuura K."/>
            <person name="Barry K."/>
            <person name="Labutti K."/>
            <person name="Kuo R."/>
            <person name="Ohm R.A."/>
            <person name="Bhattacharya S.S."/>
            <person name="Shirouzu T."/>
            <person name="Yoshinaga Y."/>
            <person name="Martin F.M."/>
            <person name="Grigoriev I.V."/>
            <person name="Hibbett D.S."/>
        </authorList>
    </citation>
    <scope>NUCLEOTIDE SEQUENCE [LARGE SCALE GENOMIC DNA]</scope>
    <source>
        <strain evidence="2 3">HHB9708</strain>
    </source>
</reference>
<name>A0A164YHT2_9AGAM</name>
<accession>A0A164YHT2</accession>
<dbReference type="EMBL" id="KV419398">
    <property type="protein sequence ID" value="KZS96928.1"/>
    <property type="molecule type" value="Genomic_DNA"/>
</dbReference>
<evidence type="ECO:0000313" key="2">
    <source>
        <dbReference type="EMBL" id="KZS96928.1"/>
    </source>
</evidence>
<feature type="compositionally biased region" description="Pro residues" evidence="1">
    <location>
        <begin position="36"/>
        <end position="46"/>
    </location>
</feature>
<organism evidence="2 3">
    <name type="scientific">Sistotremastrum niveocremeum HHB9708</name>
    <dbReference type="NCBI Taxonomy" id="1314777"/>
    <lineage>
        <taxon>Eukaryota</taxon>
        <taxon>Fungi</taxon>
        <taxon>Dikarya</taxon>
        <taxon>Basidiomycota</taxon>
        <taxon>Agaricomycotina</taxon>
        <taxon>Agaricomycetes</taxon>
        <taxon>Sistotremastrales</taxon>
        <taxon>Sistotremastraceae</taxon>
        <taxon>Sertulicium</taxon>
        <taxon>Sertulicium niveocremeum</taxon>
    </lineage>
</organism>
<protein>
    <submittedName>
        <fullName evidence="2">Uncharacterized protein</fullName>
    </submittedName>
</protein>
<proteinExistence type="predicted"/>
<sequence length="120" mass="13746">MVVDTIQTCLQAVPALVHRAYQPHTYTSSSHIGQAPQPPDYPSPLQLPRPQHHPGYVIPKREEDSYVVSCPSLQNRLFFEANISDPSFRMKLLPMWPHRNNSCITITCSQSLLWLHCLLR</sequence>
<dbReference type="Proteomes" id="UP000076722">
    <property type="component" value="Unassembled WGS sequence"/>
</dbReference>
<feature type="region of interest" description="Disordered" evidence="1">
    <location>
        <begin position="27"/>
        <end position="46"/>
    </location>
</feature>